<accession>A0A6C0I0Z9</accession>
<dbReference type="EMBL" id="MN740075">
    <property type="protein sequence ID" value="QHT86678.1"/>
    <property type="molecule type" value="Genomic_DNA"/>
</dbReference>
<sequence>MKKEVENTKKEENKYLFYTQYYFIAGVYHVVNAVNTLLNYSASYSSGVKEYLHDKVLVKQTIMNDITEKANKKKYEFDEDDYVIIKMRKAPPISSSASEVLPVLAVPKTFENNENINNSNGIVDEIINDIINNAVLSATVDAVVNDIINNAVDLYYTKEGLKGNVVPFERRN</sequence>
<evidence type="ECO:0000313" key="1">
    <source>
        <dbReference type="EMBL" id="QHT86678.1"/>
    </source>
</evidence>
<name>A0A6C0I0Z9_9ZZZZ</name>
<reference evidence="1" key="1">
    <citation type="journal article" date="2020" name="Nature">
        <title>Giant virus diversity and host interactions through global metagenomics.</title>
        <authorList>
            <person name="Schulz F."/>
            <person name="Roux S."/>
            <person name="Paez-Espino D."/>
            <person name="Jungbluth S."/>
            <person name="Walsh D.A."/>
            <person name="Denef V.J."/>
            <person name="McMahon K.D."/>
            <person name="Konstantinidis K.T."/>
            <person name="Eloe-Fadrosh E.A."/>
            <person name="Kyrpides N.C."/>
            <person name="Woyke T."/>
        </authorList>
    </citation>
    <scope>NUCLEOTIDE SEQUENCE</scope>
    <source>
        <strain evidence="1">GVMAG-M-3300023184-18</strain>
    </source>
</reference>
<protein>
    <submittedName>
        <fullName evidence="1">Uncharacterized protein</fullName>
    </submittedName>
</protein>
<proteinExistence type="predicted"/>
<organism evidence="1">
    <name type="scientific">viral metagenome</name>
    <dbReference type="NCBI Taxonomy" id="1070528"/>
    <lineage>
        <taxon>unclassified sequences</taxon>
        <taxon>metagenomes</taxon>
        <taxon>organismal metagenomes</taxon>
    </lineage>
</organism>
<dbReference type="AlphaFoldDB" id="A0A6C0I0Z9"/>